<protein>
    <submittedName>
        <fullName evidence="2">Uncharacterized protein</fullName>
    </submittedName>
</protein>
<feature type="compositionally biased region" description="Basic residues" evidence="1">
    <location>
        <begin position="23"/>
        <end position="34"/>
    </location>
</feature>
<accession>A0A4Y2VC48</accession>
<evidence type="ECO:0000313" key="2">
    <source>
        <dbReference type="EMBL" id="GBO21964.1"/>
    </source>
</evidence>
<dbReference type="Proteomes" id="UP000499080">
    <property type="component" value="Unassembled WGS sequence"/>
</dbReference>
<evidence type="ECO:0000313" key="3">
    <source>
        <dbReference type="Proteomes" id="UP000499080"/>
    </source>
</evidence>
<dbReference type="OrthoDB" id="425619at2759"/>
<reference evidence="2 3" key="1">
    <citation type="journal article" date="2019" name="Sci. Rep.">
        <title>Orb-weaving spider Araneus ventricosus genome elucidates the spidroin gene catalogue.</title>
        <authorList>
            <person name="Kono N."/>
            <person name="Nakamura H."/>
            <person name="Ohtoshi R."/>
            <person name="Moran D.A.P."/>
            <person name="Shinohara A."/>
            <person name="Yoshida Y."/>
            <person name="Fujiwara M."/>
            <person name="Mori M."/>
            <person name="Tomita M."/>
            <person name="Arakawa K."/>
        </authorList>
    </citation>
    <scope>NUCLEOTIDE SEQUENCE [LARGE SCALE GENOMIC DNA]</scope>
</reference>
<dbReference type="EMBL" id="BGPR01045080">
    <property type="protein sequence ID" value="GBO21964.1"/>
    <property type="molecule type" value="Genomic_DNA"/>
</dbReference>
<dbReference type="AlphaFoldDB" id="A0A4Y2VC48"/>
<gene>
    <name evidence="2" type="ORF">AVEN_228402_1</name>
</gene>
<proteinExistence type="predicted"/>
<comment type="caution">
    <text evidence="2">The sequence shown here is derived from an EMBL/GenBank/DDBJ whole genome shotgun (WGS) entry which is preliminary data.</text>
</comment>
<name>A0A4Y2VC48_ARAVE</name>
<evidence type="ECO:0000256" key="1">
    <source>
        <dbReference type="SAM" id="MobiDB-lite"/>
    </source>
</evidence>
<keyword evidence="3" id="KW-1185">Reference proteome</keyword>
<sequence>MKPSPYFKPDDLVGETSPIKSTKTNRSKRKCKLVPKKDGPYIHSPRNHLLSCSCDKPDVPTLGAAHHISSTPFQNVTYRTSIL</sequence>
<feature type="region of interest" description="Disordered" evidence="1">
    <location>
        <begin position="1"/>
        <end position="38"/>
    </location>
</feature>
<organism evidence="2 3">
    <name type="scientific">Araneus ventricosus</name>
    <name type="common">Orbweaver spider</name>
    <name type="synonym">Epeira ventricosa</name>
    <dbReference type="NCBI Taxonomy" id="182803"/>
    <lineage>
        <taxon>Eukaryota</taxon>
        <taxon>Metazoa</taxon>
        <taxon>Ecdysozoa</taxon>
        <taxon>Arthropoda</taxon>
        <taxon>Chelicerata</taxon>
        <taxon>Arachnida</taxon>
        <taxon>Araneae</taxon>
        <taxon>Araneomorphae</taxon>
        <taxon>Entelegynae</taxon>
        <taxon>Araneoidea</taxon>
        <taxon>Araneidae</taxon>
        <taxon>Araneus</taxon>
    </lineage>
</organism>